<comment type="caution">
    <text evidence="1">The sequence shown here is derived from an EMBL/GenBank/DDBJ whole genome shotgun (WGS) entry which is preliminary data.</text>
</comment>
<reference evidence="1 2" key="1">
    <citation type="submission" date="2021-06" db="EMBL/GenBank/DDBJ databases">
        <title>Caerostris darwini draft genome.</title>
        <authorList>
            <person name="Kono N."/>
            <person name="Arakawa K."/>
        </authorList>
    </citation>
    <scope>NUCLEOTIDE SEQUENCE [LARGE SCALE GENOMIC DNA]</scope>
</reference>
<gene>
    <name evidence="1" type="primary">pol_724</name>
    <name evidence="1" type="ORF">CDAR_506661</name>
</gene>
<protein>
    <submittedName>
        <fullName evidence="1">RNA-directed DNA polymerase from mobile element jockey</fullName>
    </submittedName>
</protein>
<dbReference type="Proteomes" id="UP001054837">
    <property type="component" value="Unassembled WGS sequence"/>
</dbReference>
<keyword evidence="2" id="KW-1185">Reference proteome</keyword>
<keyword evidence="1" id="KW-0548">Nucleotidyltransferase</keyword>
<dbReference type="EMBL" id="BPLQ01007263">
    <property type="protein sequence ID" value="GIY29063.1"/>
    <property type="molecule type" value="Genomic_DNA"/>
</dbReference>
<evidence type="ECO:0000313" key="1">
    <source>
        <dbReference type="EMBL" id="GIY29063.1"/>
    </source>
</evidence>
<keyword evidence="1" id="KW-0808">Transferase</keyword>
<proteinExistence type="predicted"/>
<evidence type="ECO:0000313" key="2">
    <source>
        <dbReference type="Proteomes" id="UP001054837"/>
    </source>
</evidence>
<name>A0AAV4S3K1_9ARAC</name>
<dbReference type="AlphaFoldDB" id="A0AAV4S3K1"/>
<keyword evidence="1" id="KW-0695">RNA-directed DNA polymerase</keyword>
<accession>A0AAV4S3K1</accession>
<dbReference type="GO" id="GO:0003964">
    <property type="term" value="F:RNA-directed DNA polymerase activity"/>
    <property type="evidence" value="ECO:0007669"/>
    <property type="project" value="UniProtKB-KW"/>
</dbReference>
<organism evidence="1 2">
    <name type="scientific">Caerostris darwini</name>
    <dbReference type="NCBI Taxonomy" id="1538125"/>
    <lineage>
        <taxon>Eukaryota</taxon>
        <taxon>Metazoa</taxon>
        <taxon>Ecdysozoa</taxon>
        <taxon>Arthropoda</taxon>
        <taxon>Chelicerata</taxon>
        <taxon>Arachnida</taxon>
        <taxon>Araneae</taxon>
        <taxon>Araneomorphae</taxon>
        <taxon>Entelegynae</taxon>
        <taxon>Araneoidea</taxon>
        <taxon>Araneidae</taxon>
        <taxon>Caerostris</taxon>
    </lineage>
</organism>
<sequence>MLSGSTSPADNQDLSTNQQAPEILINSSDLLALLKELAVITKAFPKLMETLPKIKNATTAIDKLALLIEDLLLIQESHPQKQDKFYLANFDCFKNDRDNPLYIRAARGTVIFMKRHLPYHQIPTPPLQHIEVTVISLKLPNLDPIIIASIYVPVTSDPQLFTLELKKKHAPPLPIINSANSLDLEIRNFTDDLLASHRNVSKPYNNRNNWIPPNVKKLIKIRNNAKKNWQILRNLYDKTILNRINKNIKQAFKNYSDKLWKEKLEDLQIDDGSFWNLIKNFKSSKTKIPHLNSTISTAIKDLDKVELNAQKLEKQPIIKATNNPISDSVHENTVMQTINNFYQNNSDDIIPPDSPSDIIIIIQNMKTKSAPGLDSISNKILKKLPIITIIKLCYLINKVLELKHFLDS</sequence>